<sequence length="88" mass="9642">MARSQSAQINIRSAFVRDRVSSLVRRTGMTATQIVEEALRAYVPPVVEPAHGRLVRKGLLLVMTDGRRVSRAETDAAILAARLGERGD</sequence>
<name>A0A7G5IGM8_9SPHN</name>
<dbReference type="EMBL" id="CP059851">
    <property type="protein sequence ID" value="QMW22520.1"/>
    <property type="molecule type" value="Genomic_DNA"/>
</dbReference>
<evidence type="ECO:0000313" key="2">
    <source>
        <dbReference type="Proteomes" id="UP000515292"/>
    </source>
</evidence>
<gene>
    <name evidence="1" type="ORF">H3309_14470</name>
</gene>
<reference evidence="1 2" key="1">
    <citation type="submission" date="2020-07" db="EMBL/GenBank/DDBJ databases">
        <title>Complete genome sequence for Sandaracinobacter sp. M6.</title>
        <authorList>
            <person name="Tang Y."/>
            <person name="Liu Q."/>
            <person name="Guo Z."/>
            <person name="Lei P."/>
            <person name="Huang B."/>
        </authorList>
    </citation>
    <scope>NUCLEOTIDE SEQUENCE [LARGE SCALE GENOMIC DNA]</scope>
    <source>
        <strain evidence="1 2">M6</strain>
    </source>
</reference>
<keyword evidence="2" id="KW-1185">Reference proteome</keyword>
<accession>A0A7G5IGM8</accession>
<dbReference type="KEGG" id="sand:H3309_14470"/>
<evidence type="ECO:0000313" key="1">
    <source>
        <dbReference type="EMBL" id="QMW22520.1"/>
    </source>
</evidence>
<protein>
    <submittedName>
        <fullName evidence="1">Uncharacterized protein</fullName>
    </submittedName>
</protein>
<dbReference type="RefSeq" id="WP_182295486.1">
    <property type="nucleotide sequence ID" value="NZ_CP059851.1"/>
</dbReference>
<proteinExistence type="predicted"/>
<organism evidence="1 2">
    <name type="scientific">Sandaracinobacteroides saxicola</name>
    <dbReference type="NCBI Taxonomy" id="2759707"/>
    <lineage>
        <taxon>Bacteria</taxon>
        <taxon>Pseudomonadati</taxon>
        <taxon>Pseudomonadota</taxon>
        <taxon>Alphaproteobacteria</taxon>
        <taxon>Sphingomonadales</taxon>
        <taxon>Sphingosinicellaceae</taxon>
        <taxon>Sandaracinobacteroides</taxon>
    </lineage>
</organism>
<dbReference type="Proteomes" id="UP000515292">
    <property type="component" value="Chromosome"/>
</dbReference>
<dbReference type="AlphaFoldDB" id="A0A7G5IGM8"/>